<evidence type="ECO:0000313" key="3">
    <source>
        <dbReference type="Proteomes" id="UP000031668"/>
    </source>
</evidence>
<organism evidence="2 3">
    <name type="scientific">Thelohanellus kitauei</name>
    <name type="common">Myxosporean</name>
    <dbReference type="NCBI Taxonomy" id="669202"/>
    <lineage>
        <taxon>Eukaryota</taxon>
        <taxon>Metazoa</taxon>
        <taxon>Cnidaria</taxon>
        <taxon>Myxozoa</taxon>
        <taxon>Myxosporea</taxon>
        <taxon>Bivalvulida</taxon>
        <taxon>Platysporina</taxon>
        <taxon>Myxobolidae</taxon>
        <taxon>Thelohanellus</taxon>
    </lineage>
</organism>
<proteinExistence type="predicted"/>
<dbReference type="EMBL" id="JWZT01004333">
    <property type="protein sequence ID" value="KII64307.1"/>
    <property type="molecule type" value="Genomic_DNA"/>
</dbReference>
<gene>
    <name evidence="2" type="ORF">RF11_06368</name>
</gene>
<feature type="domain" description="Helix-turn-helix" evidence="1">
    <location>
        <begin position="96"/>
        <end position="152"/>
    </location>
</feature>
<evidence type="ECO:0000313" key="2">
    <source>
        <dbReference type="EMBL" id="KII64307.1"/>
    </source>
</evidence>
<sequence>MGAPYSPALANIYLLEYDSEVISDKGVIFYRRYIDDVLIILQKGSEVPLSELNVLKLKFGDFQRGNVVTFLDLVLWNHFETIEYATYFKKLHSFNYIHSASWHSWAMKKGMIHSQFLRIIKTNSNSETRDFFIEFLIRKFILCGYSSKLLKQLLNKTLSILNTVGYMESKKLLNKDIHYKHIAYHPSYDRINSKLKDIYNQEEIRCKYNFSYYNQKCVRQILKELHPAYRERVKGITHNESTSPSVDPNHNSEIGTLQFYGTKHKDNSDLESRNTVMKNDRKITSTTVVNKQDVLPKNFPEANILDYFGQTDRCLKIDPNIIDITTLPVLKARTPFQFQIPIPSVDRHQSIINKSKEMSQIVHSYMKYRMNNIEKLPLMSRKTLIELLKNPINYEIIKEKLRKMKYINNSDDTSKLI</sequence>
<dbReference type="AlphaFoldDB" id="A0A0C2MRD8"/>
<dbReference type="PANTHER" id="PTHR21301:SF12">
    <property type="match status" value="1"/>
</dbReference>
<evidence type="ECO:0000259" key="1">
    <source>
        <dbReference type="Pfam" id="PF26215"/>
    </source>
</evidence>
<dbReference type="OrthoDB" id="10018421at2759"/>
<name>A0A0C2MRD8_THEKT</name>
<keyword evidence="3" id="KW-1185">Reference proteome</keyword>
<accession>A0A0C2MRD8</accession>
<dbReference type="Pfam" id="PF26215">
    <property type="entry name" value="HTH_animal"/>
    <property type="match status" value="1"/>
</dbReference>
<reference evidence="2 3" key="1">
    <citation type="journal article" date="2014" name="Genome Biol. Evol.">
        <title>The genome of the myxosporean Thelohanellus kitauei shows adaptations to nutrient acquisition within its fish host.</title>
        <authorList>
            <person name="Yang Y."/>
            <person name="Xiong J."/>
            <person name="Zhou Z."/>
            <person name="Huo F."/>
            <person name="Miao W."/>
            <person name="Ran C."/>
            <person name="Liu Y."/>
            <person name="Zhang J."/>
            <person name="Feng J."/>
            <person name="Wang M."/>
            <person name="Wang M."/>
            <person name="Wang L."/>
            <person name="Yao B."/>
        </authorList>
    </citation>
    <scope>NUCLEOTIDE SEQUENCE [LARGE SCALE GENOMIC DNA]</scope>
    <source>
        <strain evidence="2">Wuqing</strain>
    </source>
</reference>
<protein>
    <recommendedName>
        <fullName evidence="1">Helix-turn-helix domain-containing protein</fullName>
    </recommendedName>
</protein>
<dbReference type="PANTHER" id="PTHR21301">
    <property type="entry name" value="REVERSE TRANSCRIPTASE"/>
    <property type="match status" value="1"/>
</dbReference>
<dbReference type="Proteomes" id="UP000031668">
    <property type="component" value="Unassembled WGS sequence"/>
</dbReference>
<dbReference type="InterPro" id="IPR058912">
    <property type="entry name" value="HTH_animal"/>
</dbReference>
<comment type="caution">
    <text evidence="2">The sequence shown here is derived from an EMBL/GenBank/DDBJ whole genome shotgun (WGS) entry which is preliminary data.</text>
</comment>